<protein>
    <submittedName>
        <fullName evidence="1">Uncharacterized protein</fullName>
    </submittedName>
</protein>
<sequence length="367" mass="40552">MSDSEVKYYHHGRFAVAGGTLPDAVTAYKTYGDPKNPCIAYGVCFGGRIDDKGPFGQDWLIGEGLPLDPSKYFIVTFALFGNGQSSSPSNTPAPHNGPYFPRVTYEDNIRAQYNVITKGLNISRIFCVIGFSMGGQQAYYWATMYPDFVERMVCICGAARTSVHSKCLVESMKYAMKSGKDFQDGYYTSRPRIAISAAIRILYSWCYSFEVGPFNTRLSDCLANTLCRLKFWNDGLYLGGRMYKDLDDWLLDQCDGPWGHWDANDILTLANTWQAGDISKITSFGPSLQGDITAALTGIKATALLLPAKGDFLFPPEDNEKELQSLKNTDARIAVIPSTWGHGACVGVNPADTEFIIKQLEAFFAST</sequence>
<organism evidence="1 2">
    <name type="scientific">Phlebia brevispora</name>
    <dbReference type="NCBI Taxonomy" id="194682"/>
    <lineage>
        <taxon>Eukaryota</taxon>
        <taxon>Fungi</taxon>
        <taxon>Dikarya</taxon>
        <taxon>Basidiomycota</taxon>
        <taxon>Agaricomycotina</taxon>
        <taxon>Agaricomycetes</taxon>
        <taxon>Polyporales</taxon>
        <taxon>Meruliaceae</taxon>
        <taxon>Phlebia</taxon>
    </lineage>
</organism>
<dbReference type="Proteomes" id="UP001148662">
    <property type="component" value="Unassembled WGS sequence"/>
</dbReference>
<gene>
    <name evidence="1" type="ORF">NM688_g1238</name>
</gene>
<dbReference type="EMBL" id="JANHOG010000126">
    <property type="protein sequence ID" value="KAJ3557866.1"/>
    <property type="molecule type" value="Genomic_DNA"/>
</dbReference>
<evidence type="ECO:0000313" key="2">
    <source>
        <dbReference type="Proteomes" id="UP001148662"/>
    </source>
</evidence>
<comment type="caution">
    <text evidence="1">The sequence shown here is derived from an EMBL/GenBank/DDBJ whole genome shotgun (WGS) entry which is preliminary data.</text>
</comment>
<accession>A0ACC1TCD6</accession>
<reference evidence="1" key="1">
    <citation type="submission" date="2022-07" db="EMBL/GenBank/DDBJ databases">
        <title>Genome Sequence of Phlebia brevispora.</title>
        <authorList>
            <person name="Buettner E."/>
        </authorList>
    </citation>
    <scope>NUCLEOTIDE SEQUENCE</scope>
    <source>
        <strain evidence="1">MPL23</strain>
    </source>
</reference>
<proteinExistence type="predicted"/>
<name>A0ACC1TCD6_9APHY</name>
<keyword evidence="2" id="KW-1185">Reference proteome</keyword>
<evidence type="ECO:0000313" key="1">
    <source>
        <dbReference type="EMBL" id="KAJ3557866.1"/>
    </source>
</evidence>